<gene>
    <name evidence="16 19" type="primary">asd</name>
    <name evidence="19" type="ORF">EYH37_00450</name>
</gene>
<evidence type="ECO:0000259" key="18">
    <source>
        <dbReference type="SMART" id="SM00859"/>
    </source>
</evidence>
<dbReference type="CDD" id="cd18131">
    <property type="entry name" value="ASADH_C_bac_euk_like"/>
    <property type="match status" value="1"/>
</dbReference>
<evidence type="ECO:0000256" key="7">
    <source>
        <dbReference type="ARBA" id="ARBA00013120"/>
    </source>
</evidence>
<feature type="active site" description="Proton acceptor" evidence="16 17">
    <location>
        <position position="262"/>
    </location>
</feature>
<feature type="binding site" evidence="16">
    <location>
        <begin position="12"/>
        <end position="15"/>
    </location>
    <ligand>
        <name>NADP(+)</name>
        <dbReference type="ChEBI" id="CHEBI:58349"/>
    </ligand>
</feature>
<dbReference type="SMART" id="SM00859">
    <property type="entry name" value="Semialdhyde_dh"/>
    <property type="match status" value="1"/>
</dbReference>
<keyword evidence="13 16" id="KW-0457">Lysine biosynthesis</keyword>
<keyword evidence="10 16" id="KW-0521">NADP</keyword>
<dbReference type="GO" id="GO:0009097">
    <property type="term" value="P:isoleucine biosynthetic process"/>
    <property type="evidence" value="ECO:0007669"/>
    <property type="project" value="UniProtKB-UniRule"/>
</dbReference>
<comment type="subunit">
    <text evidence="6 16">Homodimer.</text>
</comment>
<dbReference type="PIRSF" id="PIRSF000148">
    <property type="entry name" value="ASA_dh"/>
    <property type="match status" value="1"/>
</dbReference>
<dbReference type="InterPro" id="IPR036291">
    <property type="entry name" value="NAD(P)-bd_dom_sf"/>
</dbReference>
<evidence type="ECO:0000256" key="15">
    <source>
        <dbReference type="ARBA" id="ARBA00047891"/>
    </source>
</evidence>
<dbReference type="GO" id="GO:0071266">
    <property type="term" value="P:'de novo' L-methionine biosynthetic process"/>
    <property type="evidence" value="ECO:0007669"/>
    <property type="project" value="UniProtKB-UniRule"/>
</dbReference>
<protein>
    <recommendedName>
        <fullName evidence="7 16">Aspartate-semialdehyde dehydrogenase</fullName>
        <shortName evidence="16">ASA dehydrogenase</shortName>
        <shortName evidence="16">ASADH</shortName>
        <ecNumber evidence="7 16">1.2.1.11</ecNumber>
    </recommendedName>
    <alternativeName>
        <fullName evidence="16">Aspartate-beta-semialdehyde dehydrogenase</fullName>
    </alternativeName>
</protein>
<comment type="caution">
    <text evidence="19">The sequence shown here is derived from an EMBL/GenBank/DDBJ whole genome shotgun (WGS) entry which is preliminary data.</text>
</comment>
<feature type="binding site" evidence="16">
    <location>
        <position position="255"/>
    </location>
    <ligand>
        <name>substrate</name>
    </ligand>
</feature>
<dbReference type="GO" id="GO:0004073">
    <property type="term" value="F:aspartate-semialdehyde dehydrogenase activity"/>
    <property type="evidence" value="ECO:0007669"/>
    <property type="project" value="UniProtKB-UniRule"/>
</dbReference>
<reference evidence="19" key="1">
    <citation type="journal article" date="2020" name="ISME J.">
        <title>Gammaproteobacteria mediating utilization of methyl-, sulfur- and petroleum organic compounds in deep ocean hydrothermal plumes.</title>
        <authorList>
            <person name="Zhou Z."/>
            <person name="Liu Y."/>
            <person name="Pan J."/>
            <person name="Cron B.R."/>
            <person name="Toner B.M."/>
            <person name="Anantharaman K."/>
            <person name="Breier J.A."/>
            <person name="Dick G.J."/>
            <person name="Li M."/>
        </authorList>
    </citation>
    <scope>NUCLEOTIDE SEQUENCE</scope>
    <source>
        <strain evidence="19">SZUA-1501</strain>
    </source>
</reference>
<feature type="binding site" evidence="16">
    <location>
        <position position="101"/>
    </location>
    <ligand>
        <name>phosphate</name>
        <dbReference type="ChEBI" id="CHEBI:43474"/>
    </ligand>
</feature>
<dbReference type="Gene3D" id="3.30.360.10">
    <property type="entry name" value="Dihydrodipicolinate Reductase, domain 2"/>
    <property type="match status" value="1"/>
</dbReference>
<evidence type="ECO:0000256" key="2">
    <source>
        <dbReference type="ARBA" id="ARBA00005021"/>
    </source>
</evidence>
<feature type="binding site" evidence="16">
    <location>
        <begin position="160"/>
        <end position="161"/>
    </location>
    <ligand>
        <name>NADP(+)</name>
        <dbReference type="ChEBI" id="CHEBI:58349"/>
    </ligand>
</feature>
<evidence type="ECO:0000256" key="6">
    <source>
        <dbReference type="ARBA" id="ARBA00011738"/>
    </source>
</evidence>
<dbReference type="NCBIfam" id="NF011456">
    <property type="entry name" value="PRK14874.1"/>
    <property type="match status" value="1"/>
</dbReference>
<evidence type="ECO:0000256" key="16">
    <source>
        <dbReference type="HAMAP-Rule" id="MF_02121"/>
    </source>
</evidence>
<keyword evidence="11 16" id="KW-0220">Diaminopimelate biosynthesis</keyword>
<feature type="active site" description="Acyl-thioester intermediate" evidence="16 17">
    <location>
        <position position="130"/>
    </location>
</feature>
<evidence type="ECO:0000256" key="9">
    <source>
        <dbReference type="ARBA" id="ARBA00022697"/>
    </source>
</evidence>
<evidence type="ECO:0000256" key="5">
    <source>
        <dbReference type="ARBA" id="ARBA00010584"/>
    </source>
</evidence>
<dbReference type="NCBIfam" id="TIGR01296">
    <property type="entry name" value="asd_B"/>
    <property type="match status" value="1"/>
</dbReference>
<comment type="pathway">
    <text evidence="2 16">Amino-acid biosynthesis; L-methionine biosynthesis via de novo pathway; L-homoserine from L-aspartate: step 2/3.</text>
</comment>
<dbReference type="InterPro" id="IPR005986">
    <property type="entry name" value="Asp_semialdehyde_DH_beta"/>
</dbReference>
<comment type="caution">
    <text evidence="16">Lacks conserved residue(s) required for the propagation of feature annotation.</text>
</comment>
<evidence type="ECO:0000313" key="19">
    <source>
        <dbReference type="EMBL" id="HIP97829.1"/>
    </source>
</evidence>
<evidence type="ECO:0000256" key="13">
    <source>
        <dbReference type="ARBA" id="ARBA00023154"/>
    </source>
</evidence>
<dbReference type="SUPFAM" id="SSF51735">
    <property type="entry name" value="NAD(P)-binding Rossmann-fold domains"/>
    <property type="match status" value="1"/>
</dbReference>
<evidence type="ECO:0000256" key="17">
    <source>
        <dbReference type="PIRSR" id="PIRSR000148-1"/>
    </source>
</evidence>
<dbReference type="GO" id="GO:0009088">
    <property type="term" value="P:threonine biosynthetic process"/>
    <property type="evidence" value="ECO:0007669"/>
    <property type="project" value="UniProtKB-UniRule"/>
</dbReference>
<feature type="domain" description="Semialdehyde dehydrogenase NAD-binding" evidence="18">
    <location>
        <begin position="5"/>
        <end position="121"/>
    </location>
</feature>
<dbReference type="Pfam" id="PF01118">
    <property type="entry name" value="Semialdhyde_dh"/>
    <property type="match status" value="1"/>
</dbReference>
<dbReference type="PANTHER" id="PTHR46278:SF2">
    <property type="entry name" value="ASPARTATE-SEMIALDEHYDE DEHYDROGENASE"/>
    <property type="match status" value="1"/>
</dbReference>
<dbReference type="Gene3D" id="3.40.50.720">
    <property type="entry name" value="NAD(P)-binding Rossmann-like Domain"/>
    <property type="match status" value="1"/>
</dbReference>
<comment type="similarity">
    <text evidence="5 16">Belongs to the aspartate-semialdehyde dehydrogenase family.</text>
</comment>
<dbReference type="CDD" id="cd02316">
    <property type="entry name" value="VcASADH2_like_N"/>
    <property type="match status" value="1"/>
</dbReference>
<keyword evidence="8 16" id="KW-0028">Amino-acid biosynthesis</keyword>
<dbReference type="GO" id="GO:0009089">
    <property type="term" value="P:lysine biosynthetic process via diaminopimelate"/>
    <property type="evidence" value="ECO:0007669"/>
    <property type="project" value="UniProtKB-UniRule"/>
</dbReference>
<dbReference type="HAMAP" id="MF_02121">
    <property type="entry name" value="ASADH"/>
    <property type="match status" value="1"/>
</dbReference>
<proteinExistence type="inferred from homology"/>
<comment type="pathway">
    <text evidence="4 16">Amino-acid biosynthesis; L-threonine biosynthesis; L-threonine from L-aspartate: step 2/5.</text>
</comment>
<evidence type="ECO:0000256" key="3">
    <source>
        <dbReference type="ARBA" id="ARBA00005076"/>
    </source>
</evidence>
<dbReference type="GO" id="GO:0046983">
    <property type="term" value="F:protein dimerization activity"/>
    <property type="evidence" value="ECO:0007669"/>
    <property type="project" value="InterPro"/>
</dbReference>
<evidence type="ECO:0000256" key="11">
    <source>
        <dbReference type="ARBA" id="ARBA00022915"/>
    </source>
</evidence>
<dbReference type="InterPro" id="IPR012080">
    <property type="entry name" value="Asp_semialdehyde_DH"/>
</dbReference>
<evidence type="ECO:0000256" key="1">
    <source>
        <dbReference type="ARBA" id="ARBA00002492"/>
    </source>
</evidence>
<accession>A0A9D0YNV5</accession>
<name>A0A9D0YNV5_AQUAO</name>
<dbReference type="AlphaFoldDB" id="A0A9D0YNV5"/>
<keyword evidence="9 16" id="KW-0791">Threonine biosynthesis</keyword>
<feature type="binding site" evidence="16">
    <location>
        <position position="157"/>
    </location>
    <ligand>
        <name>substrate</name>
    </ligand>
</feature>
<comment type="catalytic activity">
    <reaction evidence="15 16">
        <text>L-aspartate 4-semialdehyde + phosphate + NADP(+) = 4-phospho-L-aspartate + NADPH + H(+)</text>
        <dbReference type="Rhea" id="RHEA:24284"/>
        <dbReference type="ChEBI" id="CHEBI:15378"/>
        <dbReference type="ChEBI" id="CHEBI:43474"/>
        <dbReference type="ChEBI" id="CHEBI:57535"/>
        <dbReference type="ChEBI" id="CHEBI:57783"/>
        <dbReference type="ChEBI" id="CHEBI:58349"/>
        <dbReference type="ChEBI" id="CHEBI:537519"/>
        <dbReference type="EC" id="1.2.1.11"/>
    </reaction>
</comment>
<dbReference type="EC" id="1.2.1.11" evidence="7 16"/>
<dbReference type="GO" id="GO:0019877">
    <property type="term" value="P:diaminopimelate biosynthetic process"/>
    <property type="evidence" value="ECO:0007669"/>
    <property type="project" value="UniProtKB-UniRule"/>
</dbReference>
<dbReference type="EMBL" id="DQVE01000004">
    <property type="protein sequence ID" value="HIP97829.1"/>
    <property type="molecule type" value="Genomic_DNA"/>
</dbReference>
<comment type="function">
    <text evidence="1 16">Catalyzes the NADPH-dependent formation of L-aspartate-semialdehyde (L-ASA) by the reductive dephosphorylation of L-aspartyl-4-phosphate.</text>
</comment>
<feature type="binding site" evidence="16">
    <location>
        <position position="335"/>
    </location>
    <ligand>
        <name>NADP(+)</name>
        <dbReference type="ChEBI" id="CHEBI:58349"/>
    </ligand>
</feature>
<evidence type="ECO:0000256" key="8">
    <source>
        <dbReference type="ARBA" id="ARBA00022605"/>
    </source>
</evidence>
<sequence>MQGYRVAIVGVTGEVGKTFLKVLEERNFPVKELIPIASSKSRGKKVIFRGEEYTVRALEDFDNFKGIDIALFSAGGSTSKEWAPKFAQDGAVVVDNSSAWRMEREVPLVVPEVNPEDVKWHNGIIANPNCSTIQMVVALKPIYDKAGIKNVVVSTYQAVSGAGAKAITDLLRQTLEFAKQLEGKDIENISPSLLEGIYKILPSAQKFPHPIAFNVLPHIDRFFEDGYTREENKMLYETRKIMHDDSINVSATCVRVPVFYGHSESLSVQTEKEITPEEAREVLRKAKGVVVIDNPTDNGYPLPLYVAGKDEVFVGRIREDRVFKPGLNMWVVADNIRKGAATNAVQIAELLIENKLI</sequence>
<evidence type="ECO:0000256" key="4">
    <source>
        <dbReference type="ARBA" id="ARBA00005097"/>
    </source>
</evidence>
<keyword evidence="12 16" id="KW-0560">Oxidoreductase</keyword>
<organism evidence="19 20">
    <name type="scientific">Aquifex aeolicus</name>
    <dbReference type="NCBI Taxonomy" id="63363"/>
    <lineage>
        <taxon>Bacteria</taxon>
        <taxon>Pseudomonadati</taxon>
        <taxon>Aquificota</taxon>
        <taxon>Aquificia</taxon>
        <taxon>Aquificales</taxon>
        <taxon>Aquificaceae</taxon>
        <taxon>Aquifex</taxon>
    </lineage>
</organism>
<dbReference type="PANTHER" id="PTHR46278">
    <property type="entry name" value="DEHYDROGENASE, PUTATIVE-RELATED"/>
    <property type="match status" value="1"/>
</dbReference>
<dbReference type="PROSITE" id="PS01103">
    <property type="entry name" value="ASD"/>
    <property type="match status" value="1"/>
</dbReference>
<dbReference type="Pfam" id="PF02774">
    <property type="entry name" value="Semialdhyde_dhC"/>
    <property type="match status" value="1"/>
</dbReference>
<dbReference type="GO" id="GO:0051287">
    <property type="term" value="F:NAD binding"/>
    <property type="evidence" value="ECO:0007669"/>
    <property type="project" value="InterPro"/>
</dbReference>
<feature type="binding site" evidence="16">
    <location>
        <begin position="40"/>
        <end position="41"/>
    </location>
    <ligand>
        <name>NADP(+)</name>
        <dbReference type="ChEBI" id="CHEBI:58349"/>
    </ligand>
</feature>
<evidence type="ECO:0000313" key="20">
    <source>
        <dbReference type="Proteomes" id="UP000606463"/>
    </source>
</evidence>
<keyword evidence="14 16" id="KW-0486">Methionine biosynthesis</keyword>
<evidence type="ECO:0000256" key="10">
    <source>
        <dbReference type="ARBA" id="ARBA00022857"/>
    </source>
</evidence>
<evidence type="ECO:0000256" key="12">
    <source>
        <dbReference type="ARBA" id="ARBA00023002"/>
    </source>
</evidence>
<dbReference type="SUPFAM" id="SSF55347">
    <property type="entry name" value="Glyceraldehyde-3-phosphate dehydrogenase-like, C-terminal domain"/>
    <property type="match status" value="1"/>
</dbReference>
<evidence type="ECO:0000256" key="14">
    <source>
        <dbReference type="ARBA" id="ARBA00023167"/>
    </source>
</evidence>
<dbReference type="InterPro" id="IPR000534">
    <property type="entry name" value="Semialdehyde_DH_NAD-bd"/>
</dbReference>
<dbReference type="InterPro" id="IPR000319">
    <property type="entry name" value="Asp-semialdehyde_DH_CS"/>
</dbReference>
<dbReference type="InterPro" id="IPR012280">
    <property type="entry name" value="Semialdhyde_DH_dimer_dom"/>
</dbReference>
<dbReference type="GO" id="GO:0050661">
    <property type="term" value="F:NADP binding"/>
    <property type="evidence" value="ECO:0007669"/>
    <property type="project" value="UniProtKB-UniRule"/>
</dbReference>
<comment type="pathway">
    <text evidence="3 16">Amino-acid biosynthesis; L-lysine biosynthesis via DAP pathway; (S)-tetrahydrodipicolinate from L-aspartate: step 2/4.</text>
</comment>
<dbReference type="Proteomes" id="UP000606463">
    <property type="component" value="Unassembled WGS sequence"/>
</dbReference>